<comment type="caution">
    <text evidence="8">The sequence shown here is derived from an EMBL/GenBank/DDBJ whole genome shotgun (WGS) entry which is preliminary data.</text>
</comment>
<name>A0A8J5HXJ4_ZINOF</name>
<comment type="subcellular location">
    <subcellularLocation>
        <location evidence="1">Nucleus</location>
    </subcellularLocation>
</comment>
<evidence type="ECO:0000256" key="5">
    <source>
        <dbReference type="ARBA" id="ARBA00023242"/>
    </source>
</evidence>
<dbReference type="Proteomes" id="UP000734854">
    <property type="component" value="Unassembled WGS sequence"/>
</dbReference>
<evidence type="ECO:0000256" key="2">
    <source>
        <dbReference type="ARBA" id="ARBA00005510"/>
    </source>
</evidence>
<sequence>MLNTSCECGSRVLTQRSQCDCEQYTHSYSLDDLSASDASLRSADQNNHVDVECRAAWSYLVSLDCIIGSWLQKLNALSVCIRCITVRPLEEFAKPLRITAPVAAVSYMDQRVGWGNPTATKSNLDASFLSCSSIEIQAIMSYSDSELMESGTVWSDGLLSQPCAAYFPLVGRPEENLINDEEVISAIFSGGGGRDSFCNLSCSGESEINHGCSLDQHQFSRNEAASQFSLNPPPRSNFDARRRLGERFLEKDSLQVVASRNRKRPRSEKHSGCMTISFDGESGRESDAEVKEMIYRAAALRPVSLGAEEAVDRPKRKNVKVSSDPQTVAARHRRERISERLRVLQRLVPGGNKLDTATMLDEAANYLKFLKSQGMEKVPTQFAIPDTLWISHFLFLQKLRTLVQFRRANSVGTSSKAEFEGTKFKDVQV</sequence>
<dbReference type="GO" id="GO:0005634">
    <property type="term" value="C:nucleus"/>
    <property type="evidence" value="ECO:0007669"/>
    <property type="project" value="UniProtKB-SubCell"/>
</dbReference>
<dbReference type="GO" id="GO:0003700">
    <property type="term" value="F:DNA-binding transcription factor activity"/>
    <property type="evidence" value="ECO:0007669"/>
    <property type="project" value="InterPro"/>
</dbReference>
<dbReference type="PANTHER" id="PTHR45914">
    <property type="entry name" value="TRANSCRIPTION FACTOR HEC3-RELATED"/>
    <property type="match status" value="1"/>
</dbReference>
<accession>A0A8J5HXJ4</accession>
<protein>
    <recommendedName>
        <fullName evidence="7">BHLH domain-containing protein</fullName>
    </recommendedName>
</protein>
<dbReference type="Pfam" id="PF00010">
    <property type="entry name" value="HLH"/>
    <property type="match status" value="1"/>
</dbReference>
<dbReference type="InterPro" id="IPR036638">
    <property type="entry name" value="HLH_DNA-bd_sf"/>
</dbReference>
<feature type="domain" description="BHLH" evidence="7">
    <location>
        <begin position="321"/>
        <end position="370"/>
    </location>
</feature>
<evidence type="ECO:0000313" key="9">
    <source>
        <dbReference type="Proteomes" id="UP000734854"/>
    </source>
</evidence>
<feature type="region of interest" description="Disordered" evidence="6">
    <location>
        <begin position="309"/>
        <end position="332"/>
    </location>
</feature>
<dbReference type="PANTHER" id="PTHR45914:SF12">
    <property type="entry name" value="TRANSCRIPTION FACTOR BHLH87"/>
    <property type="match status" value="1"/>
</dbReference>
<dbReference type="CDD" id="cd11454">
    <property type="entry name" value="bHLH_AtIND_like"/>
    <property type="match status" value="1"/>
</dbReference>
<keyword evidence="4" id="KW-0804">Transcription</keyword>
<proteinExistence type="inferred from homology"/>
<comment type="similarity">
    <text evidence="2">Belongs to the bHLH protein family.</text>
</comment>
<dbReference type="AlphaFoldDB" id="A0A8J5HXJ4"/>
<evidence type="ECO:0000256" key="3">
    <source>
        <dbReference type="ARBA" id="ARBA00023015"/>
    </source>
</evidence>
<evidence type="ECO:0000256" key="1">
    <source>
        <dbReference type="ARBA" id="ARBA00004123"/>
    </source>
</evidence>
<dbReference type="Gene3D" id="4.10.280.10">
    <property type="entry name" value="Helix-loop-helix DNA-binding domain"/>
    <property type="match status" value="1"/>
</dbReference>
<gene>
    <name evidence="8" type="ORF">ZIOFF_002900</name>
</gene>
<dbReference type="SUPFAM" id="SSF47459">
    <property type="entry name" value="HLH, helix-loop-helix DNA-binding domain"/>
    <property type="match status" value="1"/>
</dbReference>
<evidence type="ECO:0000256" key="4">
    <source>
        <dbReference type="ARBA" id="ARBA00023163"/>
    </source>
</evidence>
<dbReference type="PROSITE" id="PS50888">
    <property type="entry name" value="BHLH"/>
    <property type="match status" value="1"/>
</dbReference>
<dbReference type="GO" id="GO:0046983">
    <property type="term" value="F:protein dimerization activity"/>
    <property type="evidence" value="ECO:0007669"/>
    <property type="project" value="InterPro"/>
</dbReference>
<evidence type="ECO:0000259" key="7">
    <source>
        <dbReference type="PROSITE" id="PS50888"/>
    </source>
</evidence>
<keyword evidence="9" id="KW-1185">Reference proteome</keyword>
<keyword evidence="3" id="KW-0805">Transcription regulation</keyword>
<keyword evidence="5" id="KW-0539">Nucleus</keyword>
<dbReference type="SMART" id="SM00353">
    <property type="entry name" value="HLH"/>
    <property type="match status" value="1"/>
</dbReference>
<feature type="region of interest" description="Disordered" evidence="6">
    <location>
        <begin position="259"/>
        <end position="281"/>
    </location>
</feature>
<evidence type="ECO:0000256" key="6">
    <source>
        <dbReference type="SAM" id="MobiDB-lite"/>
    </source>
</evidence>
<dbReference type="EMBL" id="JACMSC010000001">
    <property type="protein sequence ID" value="KAG6537802.1"/>
    <property type="molecule type" value="Genomic_DNA"/>
</dbReference>
<dbReference type="InterPro" id="IPR011598">
    <property type="entry name" value="bHLH_dom"/>
</dbReference>
<dbReference type="InterPro" id="IPR045843">
    <property type="entry name" value="IND-like"/>
</dbReference>
<organism evidence="8 9">
    <name type="scientific">Zingiber officinale</name>
    <name type="common">Ginger</name>
    <name type="synonym">Amomum zingiber</name>
    <dbReference type="NCBI Taxonomy" id="94328"/>
    <lineage>
        <taxon>Eukaryota</taxon>
        <taxon>Viridiplantae</taxon>
        <taxon>Streptophyta</taxon>
        <taxon>Embryophyta</taxon>
        <taxon>Tracheophyta</taxon>
        <taxon>Spermatophyta</taxon>
        <taxon>Magnoliopsida</taxon>
        <taxon>Liliopsida</taxon>
        <taxon>Zingiberales</taxon>
        <taxon>Zingiberaceae</taxon>
        <taxon>Zingiber</taxon>
    </lineage>
</organism>
<reference evidence="8 9" key="1">
    <citation type="submission" date="2020-08" db="EMBL/GenBank/DDBJ databases">
        <title>Plant Genome Project.</title>
        <authorList>
            <person name="Zhang R.-G."/>
        </authorList>
    </citation>
    <scope>NUCLEOTIDE SEQUENCE [LARGE SCALE GENOMIC DNA]</scope>
    <source>
        <tissue evidence="8">Rhizome</tissue>
    </source>
</reference>
<evidence type="ECO:0000313" key="8">
    <source>
        <dbReference type="EMBL" id="KAG6537802.1"/>
    </source>
</evidence>